<protein>
    <submittedName>
        <fullName evidence="1">Protein FAM107A/FAM107B</fullName>
    </submittedName>
</protein>
<dbReference type="Pfam" id="PF18934">
    <property type="entry name" value="DUF5682"/>
    <property type="match status" value="1"/>
</dbReference>
<accession>A0A5R9KAS5</accession>
<dbReference type="Proteomes" id="UP000309788">
    <property type="component" value="Unassembled WGS sequence"/>
</dbReference>
<dbReference type="OrthoDB" id="9768066at2"/>
<dbReference type="EMBL" id="VCEI01000025">
    <property type="protein sequence ID" value="TLU91931.1"/>
    <property type="molecule type" value="Genomic_DNA"/>
</dbReference>
<dbReference type="PANTHER" id="PTHR30634:SF14">
    <property type="match status" value="1"/>
</dbReference>
<keyword evidence="2" id="KW-1185">Reference proteome</keyword>
<name>A0A5R9KAS5_9BACT</name>
<dbReference type="AlphaFoldDB" id="A0A5R9KAS5"/>
<comment type="caution">
    <text evidence="1">The sequence shown here is derived from an EMBL/GenBank/DDBJ whole genome shotgun (WGS) entry which is preliminary data.</text>
</comment>
<dbReference type="InterPro" id="IPR043737">
    <property type="entry name" value="DUF5682"/>
</dbReference>
<dbReference type="PANTHER" id="PTHR30634">
    <property type="entry name" value="OUTER MEMBRANE LOLAB LIPOPROTEIN INSERTION APPARATUS"/>
    <property type="match status" value="1"/>
</dbReference>
<organism evidence="1 2">
    <name type="scientific">Dyadobacter sediminis</name>
    <dbReference type="NCBI Taxonomy" id="1493691"/>
    <lineage>
        <taxon>Bacteria</taxon>
        <taxon>Pseudomonadati</taxon>
        <taxon>Bacteroidota</taxon>
        <taxon>Cytophagia</taxon>
        <taxon>Cytophagales</taxon>
        <taxon>Spirosomataceae</taxon>
        <taxon>Dyadobacter</taxon>
    </lineage>
</organism>
<dbReference type="InterPro" id="IPR050458">
    <property type="entry name" value="LolB"/>
</dbReference>
<gene>
    <name evidence="1" type="ORF">FEM55_14285</name>
</gene>
<sequence>MSLHLLGIRHHGPGSSRHVLDALHTIRPDILLIEGPPEGETMLPWVTHSDMKPPVALLAYVPDHPDQAVFYPFAAFSPEWNAIQYALKNGIPVRFIDMPLAHSLVKVNEPDTRTVPAMDLAEENKPSTHADIPAIRQNPVAYLAEIAGFEDAEEWWEHKFEIANHPAEVFSAIASSMEALRNELPHKKDNDEALREAFMRKAIRTAQKELYTKIAVICGAWHVPALSNMPRQKDDNVLLKNLPKVKVETTWIPWTNDRLSLASGYGAGLESPGWYSHAWHHPEDGGALWLSHAARIFRAHQVAISSAHIIESVRLANALAGLRHLHRPGLKEFNESILAVMCMGDPIFMNLIHRELIVGNALGQIPEGTPQVPVQRDLEQQIRRLRLKISNDEKHIKLDLRNENDLEKSILLHRLIALEVDWAKLQHSSSKGTFKEEWSLLWYPELTIKLLEKAAWGNTIEEAANKYLEHEARNCTRLDEITALIQKALPSDLQSAVAFAIQRMDELAASTADTTVLMNAFIPLVQVNRYGNVRKTDLEAVNVILKAVFYRIAASLPLSCTGIDEEQAVTITEKIRDVNQSILLLEEEELKASWTETIKKIVASAHAAPMVQGYCCKTLYDARVLDHESMSNEFSKVLSINNSPDFSAAWLEGFLNDAATVLVLDDNIWNIVNDWLLGLEETVFLQVIPLLRRTFSVYSNVEKQKIAQRARQAKPVSAGMEIHSKIDEERAKQVLPVLEKLMGL</sequence>
<evidence type="ECO:0000313" key="2">
    <source>
        <dbReference type="Proteomes" id="UP000309788"/>
    </source>
</evidence>
<proteinExistence type="predicted"/>
<dbReference type="RefSeq" id="WP_138282040.1">
    <property type="nucleotide sequence ID" value="NZ_BMGE01000003.1"/>
</dbReference>
<reference evidence="1 2" key="1">
    <citation type="submission" date="2019-05" db="EMBL/GenBank/DDBJ databases">
        <authorList>
            <person name="Qu J.-H."/>
        </authorList>
    </citation>
    <scope>NUCLEOTIDE SEQUENCE [LARGE SCALE GENOMIC DNA]</scope>
    <source>
        <strain evidence="1 2">Z12</strain>
    </source>
</reference>
<evidence type="ECO:0000313" key="1">
    <source>
        <dbReference type="EMBL" id="TLU91931.1"/>
    </source>
</evidence>